<sequence length="111" mass="12606">MDNLANIDTRSGNPFEELEMDNIGFIQRAAWRVSKISPETRWTILQELDSDNEAFYGSMLQEIIKDLSREEVDDVITFLKYLFQPGIAEIIFSTLQKFAGEKTEKVAAVGG</sequence>
<accession>A0A2L2XCJ1</accession>
<gene>
    <name evidence="1" type="ORF">DCCM_2971</name>
</gene>
<evidence type="ECO:0000313" key="1">
    <source>
        <dbReference type="EMBL" id="GBF33860.1"/>
    </source>
</evidence>
<comment type="caution">
    <text evidence="1">The sequence shown here is derived from an EMBL/GenBank/DDBJ whole genome shotgun (WGS) entry which is preliminary data.</text>
</comment>
<evidence type="ECO:0000313" key="2">
    <source>
        <dbReference type="Proteomes" id="UP000239549"/>
    </source>
</evidence>
<reference evidence="2" key="1">
    <citation type="submission" date="2018-02" db="EMBL/GenBank/DDBJ databases">
        <title>Genome sequence of Desulfocucumis palustris strain NAW-5.</title>
        <authorList>
            <person name="Watanabe M."/>
            <person name="Kojima H."/>
            <person name="Fukui M."/>
        </authorList>
    </citation>
    <scope>NUCLEOTIDE SEQUENCE [LARGE SCALE GENOMIC DNA]</scope>
    <source>
        <strain evidence="2">NAW-5</strain>
    </source>
</reference>
<proteinExistence type="predicted"/>
<name>A0A2L2XCJ1_9FIRM</name>
<keyword evidence="2" id="KW-1185">Reference proteome</keyword>
<protein>
    <submittedName>
        <fullName evidence="1">Uncharacterized protein</fullName>
    </submittedName>
</protein>
<dbReference type="Proteomes" id="UP000239549">
    <property type="component" value="Unassembled WGS sequence"/>
</dbReference>
<dbReference type="EMBL" id="BFAV01000122">
    <property type="protein sequence ID" value="GBF33860.1"/>
    <property type="molecule type" value="Genomic_DNA"/>
</dbReference>
<dbReference type="RefSeq" id="WP_104372196.1">
    <property type="nucleotide sequence ID" value="NZ_BFAV01000122.1"/>
</dbReference>
<organism evidence="1 2">
    <name type="scientific">Desulfocucumis palustris</name>
    <dbReference type="NCBI Taxonomy" id="1898651"/>
    <lineage>
        <taxon>Bacteria</taxon>
        <taxon>Bacillati</taxon>
        <taxon>Bacillota</taxon>
        <taxon>Clostridia</taxon>
        <taxon>Eubacteriales</taxon>
        <taxon>Desulfocucumaceae</taxon>
        <taxon>Desulfocucumis</taxon>
    </lineage>
</organism>
<dbReference type="AlphaFoldDB" id="A0A2L2XCJ1"/>